<reference evidence="9 11" key="3">
    <citation type="submission" date="2017-07" db="EMBL/GenBank/DDBJ databases">
        <title>Prevalence of linear plasmids in Cutibacterium (Propionibacterium) acnes isolates obtained from prostatic tissue.</title>
        <authorList>
            <person name="Davidsson S."/>
            <person name="Carlsson J."/>
            <person name="Molling P."/>
            <person name="Andren O."/>
            <person name="Andersson S.-O."/>
            <person name="Brzuszkiewicz E."/>
            <person name="Poehlein A."/>
            <person name="Al-Zeer M."/>
            <person name="Brinkmann V."/>
            <person name="Scavenius C."/>
            <person name="Nazipi S."/>
            <person name="Soderquist B."/>
            <person name="Bruggemann H."/>
        </authorList>
    </citation>
    <scope>NUCLEOTIDE SEQUENCE [LARGE SCALE GENOMIC DNA]</scope>
    <source>
        <strain evidence="9 11">DSM 753</strain>
    </source>
</reference>
<dbReference type="SMART" id="SM01340">
    <property type="entry name" value="DNA_mis_repair"/>
    <property type="match status" value="1"/>
</dbReference>
<feature type="domain" description="DNA mismatch repair protein S5" evidence="7">
    <location>
        <begin position="209"/>
        <end position="327"/>
    </location>
</feature>
<dbReference type="InterPro" id="IPR042120">
    <property type="entry name" value="MutL_C_dimsub"/>
</dbReference>
<keyword evidence="11" id="KW-1185">Reference proteome</keyword>
<accession>A7VTQ9</accession>
<dbReference type="GO" id="GO:0140664">
    <property type="term" value="F:ATP-dependent DNA damage sensor activity"/>
    <property type="evidence" value="ECO:0007669"/>
    <property type="project" value="InterPro"/>
</dbReference>
<dbReference type="Gene3D" id="3.30.565.10">
    <property type="entry name" value="Histidine kinase-like ATPase, C-terminal domain"/>
    <property type="match status" value="1"/>
</dbReference>
<dbReference type="SUPFAM" id="SSF54211">
    <property type="entry name" value="Ribosomal protein S5 domain 2-like"/>
    <property type="match status" value="1"/>
</dbReference>
<evidence type="ECO:0000313" key="8">
    <source>
        <dbReference type="EMBL" id="EDO61555.1"/>
    </source>
</evidence>
<name>A7VTQ9_9FIRM</name>
<dbReference type="GO" id="GO:0006298">
    <property type="term" value="P:mismatch repair"/>
    <property type="evidence" value="ECO:0007669"/>
    <property type="project" value="UniProtKB-UniRule"/>
</dbReference>
<dbReference type="Proteomes" id="UP000220611">
    <property type="component" value="Unassembled WGS sequence"/>
</dbReference>
<reference evidence="8 10" key="1">
    <citation type="submission" date="2007-08" db="EMBL/GenBank/DDBJ databases">
        <title>Draft genome sequence of Clostridium leptum (DSM 753).</title>
        <authorList>
            <person name="Sudarsanam P."/>
            <person name="Ley R."/>
            <person name="Guruge J."/>
            <person name="Turnbaugh P.J."/>
            <person name="Mahowald M."/>
            <person name="Liep D."/>
            <person name="Gordon J."/>
        </authorList>
    </citation>
    <scope>NUCLEOTIDE SEQUENCE [LARGE SCALE GENOMIC DNA]</scope>
    <source>
        <strain evidence="8 10">DSM 753</strain>
    </source>
</reference>
<feature type="compositionally biased region" description="Polar residues" evidence="5">
    <location>
        <begin position="394"/>
        <end position="406"/>
    </location>
</feature>
<dbReference type="InterPro" id="IPR038973">
    <property type="entry name" value="MutL/Mlh/Pms-like"/>
</dbReference>
<evidence type="ECO:0000256" key="3">
    <source>
        <dbReference type="ARBA" id="ARBA00023204"/>
    </source>
</evidence>
<dbReference type="CDD" id="cd00782">
    <property type="entry name" value="MutL_Trans"/>
    <property type="match status" value="1"/>
</dbReference>
<dbReference type="PANTHER" id="PTHR10073:SF12">
    <property type="entry name" value="DNA MISMATCH REPAIR PROTEIN MLH1"/>
    <property type="match status" value="1"/>
</dbReference>
<protein>
    <recommendedName>
        <fullName evidence="4">DNA mismatch repair protein MutL</fullName>
    </recommendedName>
</protein>
<evidence type="ECO:0000313" key="10">
    <source>
        <dbReference type="Proteomes" id="UP000003490"/>
    </source>
</evidence>
<dbReference type="Pfam" id="PF13589">
    <property type="entry name" value="HATPase_c_3"/>
    <property type="match status" value="1"/>
</dbReference>
<evidence type="ECO:0000256" key="5">
    <source>
        <dbReference type="SAM" id="MobiDB-lite"/>
    </source>
</evidence>
<feature type="region of interest" description="Disordered" evidence="5">
    <location>
        <begin position="488"/>
        <end position="555"/>
    </location>
</feature>
<feature type="region of interest" description="Disordered" evidence="5">
    <location>
        <begin position="359"/>
        <end position="448"/>
    </location>
</feature>
<dbReference type="NCBIfam" id="TIGR00585">
    <property type="entry name" value="mutl"/>
    <property type="match status" value="1"/>
</dbReference>
<organism evidence="8 10">
    <name type="scientific">[Clostridium] leptum DSM 753</name>
    <dbReference type="NCBI Taxonomy" id="428125"/>
    <lineage>
        <taxon>Bacteria</taxon>
        <taxon>Bacillati</taxon>
        <taxon>Bacillota</taxon>
        <taxon>Clostridia</taxon>
        <taxon>Eubacteriales</taxon>
        <taxon>Oscillospiraceae</taxon>
        <taxon>Oscillospiraceae incertae sedis</taxon>
    </lineage>
</organism>
<feature type="domain" description="MutL C-terminal dimerisation" evidence="6">
    <location>
        <begin position="562"/>
        <end position="703"/>
    </location>
</feature>
<dbReference type="InterPro" id="IPR036890">
    <property type="entry name" value="HATPase_C_sf"/>
</dbReference>
<comment type="similarity">
    <text evidence="1 4">Belongs to the DNA mismatch repair MutL/HexB family.</text>
</comment>
<dbReference type="Gene3D" id="3.30.230.10">
    <property type="match status" value="1"/>
</dbReference>
<dbReference type="PANTHER" id="PTHR10073">
    <property type="entry name" value="DNA MISMATCH REPAIR PROTEIN MLH, PMS, MUTL"/>
    <property type="match status" value="1"/>
</dbReference>
<comment type="function">
    <text evidence="4">This protein is involved in the repair of mismatches in DNA. It is required for dam-dependent methyl-directed DNA mismatch repair. May act as a 'molecular matchmaker', a protein that promotes the formation of a stable complex between two or more DNA-binding proteins in an ATP-dependent manner without itself being part of a final effector complex.</text>
</comment>
<evidence type="ECO:0000313" key="9">
    <source>
        <dbReference type="EMBL" id="PEQ25499.1"/>
    </source>
</evidence>
<dbReference type="Pfam" id="PF08676">
    <property type="entry name" value="MutL_C"/>
    <property type="match status" value="1"/>
</dbReference>
<dbReference type="GO" id="GO:0016887">
    <property type="term" value="F:ATP hydrolysis activity"/>
    <property type="evidence" value="ECO:0007669"/>
    <property type="project" value="InterPro"/>
</dbReference>
<dbReference type="AlphaFoldDB" id="A7VTQ9"/>
<dbReference type="HOGENOM" id="CLU_004131_4_1_9"/>
<dbReference type="InterPro" id="IPR002099">
    <property type="entry name" value="MutL/Mlh/PMS"/>
</dbReference>
<evidence type="ECO:0000256" key="4">
    <source>
        <dbReference type="HAMAP-Rule" id="MF_00149"/>
    </source>
</evidence>
<dbReference type="GO" id="GO:0030983">
    <property type="term" value="F:mismatched DNA binding"/>
    <property type="evidence" value="ECO:0007669"/>
    <property type="project" value="InterPro"/>
</dbReference>
<reference evidence="8 10" key="2">
    <citation type="submission" date="2007-08" db="EMBL/GenBank/DDBJ databases">
        <authorList>
            <person name="Fulton L."/>
            <person name="Clifton S."/>
            <person name="Fulton B."/>
            <person name="Xu J."/>
            <person name="Minx P."/>
            <person name="Pepin K.H."/>
            <person name="Johnson M."/>
            <person name="Thiruvilangam P."/>
            <person name="Bhonagiri V."/>
            <person name="Nash W.E."/>
            <person name="Wang C."/>
            <person name="Mardis E.R."/>
            <person name="Wilson R.K."/>
        </authorList>
    </citation>
    <scope>NUCLEOTIDE SEQUENCE [LARGE SCALE GENOMIC DNA]</scope>
    <source>
        <strain evidence="8 10">DSM 753</strain>
    </source>
</reference>
<dbReference type="InterPro" id="IPR014721">
    <property type="entry name" value="Ribsml_uS5_D2-typ_fold_subgr"/>
</dbReference>
<keyword evidence="3 4" id="KW-0234">DNA repair</keyword>
<dbReference type="InterPro" id="IPR042121">
    <property type="entry name" value="MutL_C_regsub"/>
</dbReference>
<proteinExistence type="inferred from homology"/>
<evidence type="ECO:0000256" key="2">
    <source>
        <dbReference type="ARBA" id="ARBA00022763"/>
    </source>
</evidence>
<dbReference type="eggNOG" id="COG0323">
    <property type="taxonomic scope" value="Bacteria"/>
</dbReference>
<dbReference type="InterPro" id="IPR014762">
    <property type="entry name" value="DNA_mismatch_repair_CS"/>
</dbReference>
<feature type="compositionally biased region" description="Basic and acidic residues" evidence="5">
    <location>
        <begin position="511"/>
        <end position="536"/>
    </location>
</feature>
<dbReference type="Gene3D" id="3.30.1370.100">
    <property type="entry name" value="MutL, C-terminal domain, regulatory subdomain"/>
    <property type="match status" value="1"/>
</dbReference>
<feature type="compositionally biased region" description="Polar residues" evidence="5">
    <location>
        <begin position="375"/>
        <end position="387"/>
    </location>
</feature>
<dbReference type="EMBL" id="ABCB02000018">
    <property type="protein sequence ID" value="EDO61555.1"/>
    <property type="molecule type" value="Genomic_DNA"/>
</dbReference>
<dbReference type="EMBL" id="NOXF01000001">
    <property type="protein sequence ID" value="PEQ25499.1"/>
    <property type="molecule type" value="Genomic_DNA"/>
</dbReference>
<evidence type="ECO:0000259" key="7">
    <source>
        <dbReference type="SMART" id="SM01340"/>
    </source>
</evidence>
<dbReference type="GO" id="GO:0032300">
    <property type="term" value="C:mismatch repair complex"/>
    <property type="evidence" value="ECO:0007669"/>
    <property type="project" value="InterPro"/>
</dbReference>
<comment type="caution">
    <text evidence="8">The sequence shown here is derived from an EMBL/GenBank/DDBJ whole genome shotgun (WGS) entry which is preliminary data.</text>
</comment>
<dbReference type="HAMAP" id="MF_00149">
    <property type="entry name" value="DNA_mis_repair"/>
    <property type="match status" value="1"/>
</dbReference>
<dbReference type="GO" id="GO:0005524">
    <property type="term" value="F:ATP binding"/>
    <property type="evidence" value="ECO:0007669"/>
    <property type="project" value="InterPro"/>
</dbReference>
<dbReference type="SUPFAM" id="SSF118116">
    <property type="entry name" value="DNA mismatch repair protein MutL"/>
    <property type="match status" value="1"/>
</dbReference>
<dbReference type="CDD" id="cd16926">
    <property type="entry name" value="HATPase_MutL-MLH-PMS-like"/>
    <property type="match status" value="1"/>
</dbReference>
<gene>
    <name evidence="4 8" type="primary">mutL</name>
    <name evidence="9" type="ORF">CH238_00415</name>
    <name evidence="8" type="ORF">CLOLEP_01952</name>
</gene>
<dbReference type="SMART" id="SM00853">
    <property type="entry name" value="MutL_C"/>
    <property type="match status" value="1"/>
</dbReference>
<dbReference type="InterPro" id="IPR020667">
    <property type="entry name" value="DNA_mismatch_repair_MutL"/>
</dbReference>
<dbReference type="InterPro" id="IPR013507">
    <property type="entry name" value="DNA_mismatch_S5_2-like"/>
</dbReference>
<dbReference type="InterPro" id="IPR014790">
    <property type="entry name" value="MutL_C"/>
</dbReference>
<dbReference type="Pfam" id="PF01119">
    <property type="entry name" value="DNA_mis_repair"/>
    <property type="match status" value="1"/>
</dbReference>
<dbReference type="Gene3D" id="3.30.1540.20">
    <property type="entry name" value="MutL, C-terminal domain, dimerisation subdomain"/>
    <property type="match status" value="1"/>
</dbReference>
<dbReference type="PROSITE" id="PS00058">
    <property type="entry name" value="DNA_MISMATCH_REPAIR_1"/>
    <property type="match status" value="1"/>
</dbReference>
<feature type="compositionally biased region" description="Basic and acidic residues" evidence="5">
    <location>
        <begin position="545"/>
        <end position="555"/>
    </location>
</feature>
<dbReference type="InterPro" id="IPR037198">
    <property type="entry name" value="MutL_C_sf"/>
</dbReference>
<sequence>MAKIHVLEKHVAELIAAGEVVERPSSVIKELVENSIDAGATTISVEIQRGGIAYMRVTDNGGGIAREDVPKAFLRNATSKVESAEDLDGIGTLGFRGEALASICAVSRVTLLTRTEEELAGTSYQIEGGEELALEDAGCAKGCTIVVRDLFYNTPARMKFLKKDVSEANAVAGVMDRAALSHPEISFRFVRDHKETLSTPGDRQLRSCIYAVYGKDFTAGLIPVDYAYNGIKVRGFISKPSAARPNRSMQHFFINGRFVKSKTAMVALEQAFKGSIMAGKFPSCVLHLSVPWEAVDVNVHPSKIEVRFLNEKPIFDAVYHGVKSALLSGDQRKEMILPRPKLDPPASQPEQIRLAAKPAIGSAAQETAEKEARLLTSQTEQAPNSSLGAYEKVVSSSAGRLAQPQQAPLGKAPDKAFPQTASGPAVAGTSHIGENAADKKPPSSLPGIGAAGRIPVPYEENEPEIYLPVKRQTAIPAVRDFISSPFSFSDEASKPKAAGEAPGDTGFEAAAADRGRKAEPKAQELSEEAAGEKPESSRQAAAAEPPREEAGLQPFGEKRQRLVGEAFRTYLIIEYGDDELLLIDKHAAHERILYEKLKKESGKSCAQYLLEPIPVTLDKNEYAAVLENQKLFWEAGFEVEDFGGGSVLVRSAPLSLEQEDIASSLMEIAGHLLENKTDMSTEKLDWLYHNIACRAAVKAGQITSDQELIALAVALRENPEIRYCPHGRPVSITLKKREIEKQFGRIQ</sequence>
<evidence type="ECO:0000256" key="1">
    <source>
        <dbReference type="ARBA" id="ARBA00006082"/>
    </source>
</evidence>
<dbReference type="InterPro" id="IPR020568">
    <property type="entry name" value="Ribosomal_Su5_D2-typ_SF"/>
</dbReference>
<dbReference type="SUPFAM" id="SSF55874">
    <property type="entry name" value="ATPase domain of HSP90 chaperone/DNA topoisomerase II/histidine kinase"/>
    <property type="match status" value="1"/>
</dbReference>
<dbReference type="FunFam" id="3.30.565.10:FF:000003">
    <property type="entry name" value="DNA mismatch repair endonuclease MutL"/>
    <property type="match status" value="1"/>
</dbReference>
<dbReference type="Proteomes" id="UP000003490">
    <property type="component" value="Unassembled WGS sequence"/>
</dbReference>
<evidence type="ECO:0000313" key="11">
    <source>
        <dbReference type="Proteomes" id="UP000220611"/>
    </source>
</evidence>
<evidence type="ECO:0000259" key="6">
    <source>
        <dbReference type="SMART" id="SM00853"/>
    </source>
</evidence>
<keyword evidence="2 4" id="KW-0227">DNA damage</keyword>